<comment type="caution">
    <text evidence="1">The sequence shown here is derived from an EMBL/GenBank/DDBJ whole genome shotgun (WGS) entry which is preliminary data.</text>
</comment>
<dbReference type="EMBL" id="WIWF01000075">
    <property type="protein sequence ID" value="MQT76153.1"/>
    <property type="molecule type" value="Genomic_DNA"/>
</dbReference>
<dbReference type="Proteomes" id="UP000447574">
    <property type="component" value="Unassembled WGS sequence"/>
</dbReference>
<evidence type="ECO:0000313" key="1">
    <source>
        <dbReference type="EMBL" id="MQT76153.1"/>
    </source>
</evidence>
<dbReference type="AlphaFoldDB" id="A0A6A7YJG0"/>
<organism evidence="1 2">
    <name type="scientific">Pseudomonas helleri</name>
    <dbReference type="NCBI Taxonomy" id="1608996"/>
    <lineage>
        <taxon>Bacteria</taxon>
        <taxon>Pseudomonadati</taxon>
        <taxon>Pseudomonadota</taxon>
        <taxon>Gammaproteobacteria</taxon>
        <taxon>Pseudomonadales</taxon>
        <taxon>Pseudomonadaceae</taxon>
        <taxon>Pseudomonas</taxon>
    </lineage>
</organism>
<protein>
    <submittedName>
        <fullName evidence="1">Uncharacterized protein</fullName>
    </submittedName>
</protein>
<sequence length="255" mass="28810">MQTKESIQSELNSLYEQFKSNTSLPSELAERTSPPLLLSVPEKWVNSTKRVLVVGQETLGWDFHPGDYFPDLKDPIMTFADFQATPNSVAALTAGYRDFEFARHQPGNYNSPFWRAYRSVRSSLGEDVDGAETAVLWTNLFRMSLDNGSVYENGNSEEAALIREAGSALLRAEIQALAPTSVIFFTGPNYNEHLYAQFPGIEPFNLESYEPEKTSMLKHPLLPIRTFRTYHPAYLARSGQWGIISEINAWNKESD</sequence>
<evidence type="ECO:0000313" key="2">
    <source>
        <dbReference type="Proteomes" id="UP000447574"/>
    </source>
</evidence>
<dbReference type="RefSeq" id="WP_153428197.1">
    <property type="nucleotide sequence ID" value="NZ_JBQQMA010000123.1"/>
</dbReference>
<accession>A0A6A7YJG0</accession>
<gene>
    <name evidence="1" type="ORF">GHO37_17830</name>
</gene>
<name>A0A6A7YJG0_9PSED</name>
<proteinExistence type="predicted"/>
<reference evidence="1 2" key="1">
    <citation type="submission" date="2019-10" db="EMBL/GenBank/DDBJ databases">
        <title>Evaluation of single-gene subtyping targets for Pseudomonas.</title>
        <authorList>
            <person name="Reichler S.J."/>
            <person name="Orsi R.H."/>
            <person name="Wiedmann M."/>
            <person name="Martin N.H."/>
            <person name="Murphy S.I."/>
        </authorList>
    </citation>
    <scope>NUCLEOTIDE SEQUENCE [LARGE SCALE GENOMIC DNA]</scope>
    <source>
        <strain evidence="1 2">FSL R10-2932</strain>
    </source>
</reference>